<dbReference type="Proteomes" id="UP000319949">
    <property type="component" value="Unassembled WGS sequence"/>
</dbReference>
<evidence type="ECO:0000313" key="1">
    <source>
        <dbReference type="EMBL" id="TWB07193.1"/>
    </source>
</evidence>
<organism evidence="1 2">
    <name type="scientific">Bradyrhizobium stylosanthis</name>
    <dbReference type="NCBI Taxonomy" id="1803665"/>
    <lineage>
        <taxon>Bacteria</taxon>
        <taxon>Pseudomonadati</taxon>
        <taxon>Pseudomonadota</taxon>
        <taxon>Alphaproteobacteria</taxon>
        <taxon>Hyphomicrobiales</taxon>
        <taxon>Nitrobacteraceae</taxon>
        <taxon>Bradyrhizobium</taxon>
    </lineage>
</organism>
<evidence type="ECO:0000313" key="2">
    <source>
        <dbReference type="Proteomes" id="UP000319949"/>
    </source>
</evidence>
<dbReference type="EMBL" id="VITK01000001">
    <property type="protein sequence ID" value="TWB07193.1"/>
    <property type="molecule type" value="Genomic_DNA"/>
</dbReference>
<accession>A0A560ECU1</accession>
<name>A0A560ECU1_9BRAD</name>
<dbReference type="OrthoDB" id="7871777at2"/>
<protein>
    <submittedName>
        <fullName evidence="1">Uncharacterized protein</fullName>
    </submittedName>
</protein>
<dbReference type="AlphaFoldDB" id="A0A560ECU1"/>
<dbReference type="RefSeq" id="WP_145657636.1">
    <property type="nucleotide sequence ID" value="NZ_VITK01000001.1"/>
</dbReference>
<proteinExistence type="predicted"/>
<reference evidence="1 2" key="1">
    <citation type="submission" date="2019-06" db="EMBL/GenBank/DDBJ databases">
        <title>Genomic Encyclopedia of Type Strains, Phase IV (KMG-V): Genome sequencing to study the core and pangenomes of soil and plant-associated prokaryotes.</title>
        <authorList>
            <person name="Whitman W."/>
        </authorList>
    </citation>
    <scope>NUCLEOTIDE SEQUENCE [LARGE SCALE GENOMIC DNA]</scope>
    <source>
        <strain evidence="1 2">BR 510</strain>
    </source>
</reference>
<comment type="caution">
    <text evidence="1">The sequence shown here is derived from an EMBL/GenBank/DDBJ whole genome shotgun (WGS) entry which is preliminary data.</text>
</comment>
<keyword evidence="2" id="KW-1185">Reference proteome</keyword>
<sequence>MTIRNELDTLRTFAKNLSRKHQIRHHDSLDIIAMQYGHPHWVALMKAWDKGWRPAPWELVDINECSVTESPTRSVGSVRTSEGVIASEPYTLKIGFDDVLISGNGWAIYLDHAPSKPAIIETYTKPNPLDDKAFFSKVMKIAMEAADGVREAIAKDWGPASMQPDKDSSVKHPLFGGVSAEWFCMHCEACSTGAQMAANMWHCPKCSATPLDMHSTAWWKDAVIRADGGT</sequence>
<gene>
    <name evidence="1" type="ORF">FBZ96_1011011</name>
</gene>